<evidence type="ECO:0000256" key="7">
    <source>
        <dbReference type="SAM" id="Phobius"/>
    </source>
</evidence>
<evidence type="ECO:0000256" key="1">
    <source>
        <dbReference type="ARBA" id="ARBA00004173"/>
    </source>
</evidence>
<name>A0A8E2F4R4_9PEZI</name>
<evidence type="ECO:0000313" key="9">
    <source>
        <dbReference type="Proteomes" id="UP000250140"/>
    </source>
</evidence>
<dbReference type="InterPro" id="IPR029058">
    <property type="entry name" value="AB_hydrolase_fold"/>
</dbReference>
<evidence type="ECO:0000256" key="4">
    <source>
        <dbReference type="ARBA" id="ARBA00022824"/>
    </source>
</evidence>
<comment type="subcellular location">
    <subcellularLocation>
        <location evidence="2">Endoplasmic reticulum</location>
    </subcellularLocation>
    <subcellularLocation>
        <location evidence="3">Membrane</location>
    </subcellularLocation>
    <subcellularLocation>
        <location evidence="1">Mitochondrion</location>
    </subcellularLocation>
</comment>
<reference evidence="8 9" key="1">
    <citation type="journal article" date="2016" name="Nat. Commun.">
        <title>Ectomycorrhizal ecology is imprinted in the genome of the dominant symbiotic fungus Cenococcum geophilum.</title>
        <authorList>
            <consortium name="DOE Joint Genome Institute"/>
            <person name="Peter M."/>
            <person name="Kohler A."/>
            <person name="Ohm R.A."/>
            <person name="Kuo A."/>
            <person name="Krutzmann J."/>
            <person name="Morin E."/>
            <person name="Arend M."/>
            <person name="Barry K.W."/>
            <person name="Binder M."/>
            <person name="Choi C."/>
            <person name="Clum A."/>
            <person name="Copeland A."/>
            <person name="Grisel N."/>
            <person name="Haridas S."/>
            <person name="Kipfer T."/>
            <person name="LaButti K."/>
            <person name="Lindquist E."/>
            <person name="Lipzen A."/>
            <person name="Maire R."/>
            <person name="Meier B."/>
            <person name="Mihaltcheva S."/>
            <person name="Molinier V."/>
            <person name="Murat C."/>
            <person name="Poggeler S."/>
            <person name="Quandt C.A."/>
            <person name="Sperisen C."/>
            <person name="Tritt A."/>
            <person name="Tisserant E."/>
            <person name="Crous P.W."/>
            <person name="Henrissat B."/>
            <person name="Nehls U."/>
            <person name="Egli S."/>
            <person name="Spatafora J.W."/>
            <person name="Grigoriev I.V."/>
            <person name="Martin F.M."/>
        </authorList>
    </citation>
    <scope>NUCLEOTIDE SEQUENCE [LARGE SCALE GENOMIC DNA]</scope>
    <source>
        <strain evidence="8 9">CBS 207.34</strain>
    </source>
</reference>
<dbReference type="InterPro" id="IPR052374">
    <property type="entry name" value="SERAC1"/>
</dbReference>
<dbReference type="GO" id="GO:0016020">
    <property type="term" value="C:membrane"/>
    <property type="evidence" value="ECO:0007669"/>
    <property type="project" value="UniProtKB-SubCell"/>
</dbReference>
<dbReference type="AlphaFoldDB" id="A0A8E2F4R4"/>
<evidence type="ECO:0008006" key="10">
    <source>
        <dbReference type="Google" id="ProtNLM"/>
    </source>
</evidence>
<dbReference type="EMBL" id="KV749332">
    <property type="protein sequence ID" value="OCL09943.1"/>
    <property type="molecule type" value="Genomic_DNA"/>
</dbReference>
<dbReference type="GO" id="GO:0005783">
    <property type="term" value="C:endoplasmic reticulum"/>
    <property type="evidence" value="ECO:0007669"/>
    <property type="project" value="UniProtKB-SubCell"/>
</dbReference>
<evidence type="ECO:0000256" key="5">
    <source>
        <dbReference type="ARBA" id="ARBA00023128"/>
    </source>
</evidence>
<dbReference type="PANTHER" id="PTHR48182">
    <property type="entry name" value="PROTEIN SERAC1"/>
    <property type="match status" value="1"/>
</dbReference>
<proteinExistence type="predicted"/>
<keyword evidence="6 7" id="KW-0472">Membrane</keyword>
<evidence type="ECO:0000256" key="2">
    <source>
        <dbReference type="ARBA" id="ARBA00004240"/>
    </source>
</evidence>
<evidence type="ECO:0000256" key="6">
    <source>
        <dbReference type="ARBA" id="ARBA00023136"/>
    </source>
</evidence>
<keyword evidence="7" id="KW-0812">Transmembrane</keyword>
<dbReference type="Proteomes" id="UP000250140">
    <property type="component" value="Unassembled WGS sequence"/>
</dbReference>
<accession>A0A8E2F4R4</accession>
<keyword evidence="5" id="KW-0496">Mitochondrion</keyword>
<feature type="transmembrane region" description="Helical" evidence="7">
    <location>
        <begin position="54"/>
        <end position="77"/>
    </location>
</feature>
<sequence>MAVLVLLTTSSALYLTWAVVLSNSLFHRVWSLSLCSLLLLTAALFSLPVSTYTPLFTVLVLLDFALCITLSPAQVLWQTKSINLSNKALKTLYPRENDYNDADSKKTLFADIIAIHGLASNPETTWESREKPQNTDSKPPLWLCDFLPHENLNARVIAFNHNTAWEANALSKSLHEYGDDLLRALRRIRQTTEEMSRPIIFIGHGFGGLITKQVKLMLPGVNAGEDTTDAFNRNVRQSSRGFVFSGTPHKGARLTAAGRIISLLGFWKGSSTSLLEVIEPRSTINEVLHEQFMKSLRGNCGTTNIVCV</sequence>
<protein>
    <recommendedName>
        <fullName evidence="10">DUF676 domain-containing protein</fullName>
    </recommendedName>
</protein>
<keyword evidence="7" id="KW-1133">Transmembrane helix</keyword>
<evidence type="ECO:0000256" key="3">
    <source>
        <dbReference type="ARBA" id="ARBA00004370"/>
    </source>
</evidence>
<gene>
    <name evidence="8" type="ORF">AOQ84DRAFT_290259</name>
</gene>
<dbReference type="SUPFAM" id="SSF53474">
    <property type="entry name" value="alpha/beta-Hydrolases"/>
    <property type="match status" value="1"/>
</dbReference>
<dbReference type="GO" id="GO:0005739">
    <property type="term" value="C:mitochondrion"/>
    <property type="evidence" value="ECO:0007669"/>
    <property type="project" value="UniProtKB-SubCell"/>
</dbReference>
<dbReference type="PANTHER" id="PTHR48182:SF2">
    <property type="entry name" value="PROTEIN SERAC1"/>
    <property type="match status" value="1"/>
</dbReference>
<dbReference type="Gene3D" id="3.40.50.1820">
    <property type="entry name" value="alpha/beta hydrolase"/>
    <property type="match status" value="1"/>
</dbReference>
<feature type="transmembrane region" description="Helical" evidence="7">
    <location>
        <begin position="28"/>
        <end position="47"/>
    </location>
</feature>
<keyword evidence="4" id="KW-0256">Endoplasmic reticulum</keyword>
<dbReference type="OrthoDB" id="5086500at2759"/>
<keyword evidence="9" id="KW-1185">Reference proteome</keyword>
<organism evidence="8 9">
    <name type="scientific">Glonium stellatum</name>
    <dbReference type="NCBI Taxonomy" id="574774"/>
    <lineage>
        <taxon>Eukaryota</taxon>
        <taxon>Fungi</taxon>
        <taxon>Dikarya</taxon>
        <taxon>Ascomycota</taxon>
        <taxon>Pezizomycotina</taxon>
        <taxon>Dothideomycetes</taxon>
        <taxon>Pleosporomycetidae</taxon>
        <taxon>Gloniales</taxon>
        <taxon>Gloniaceae</taxon>
        <taxon>Glonium</taxon>
    </lineage>
</organism>
<evidence type="ECO:0000313" key="8">
    <source>
        <dbReference type="EMBL" id="OCL09943.1"/>
    </source>
</evidence>